<keyword evidence="7" id="KW-0234">DNA repair</keyword>
<organism evidence="12 13">
    <name type="scientific">Halopseudomonas sabulinigri</name>
    <dbReference type="NCBI Taxonomy" id="472181"/>
    <lineage>
        <taxon>Bacteria</taxon>
        <taxon>Pseudomonadati</taxon>
        <taxon>Pseudomonadota</taxon>
        <taxon>Gammaproteobacteria</taxon>
        <taxon>Pseudomonadales</taxon>
        <taxon>Pseudomonadaceae</taxon>
        <taxon>Halopseudomonas</taxon>
    </lineage>
</organism>
<evidence type="ECO:0000259" key="11">
    <source>
        <dbReference type="PROSITE" id="PS51194"/>
    </source>
</evidence>
<keyword evidence="6" id="KW-0238">DNA-binding</keyword>
<accession>A0A1H1TCP5</accession>
<dbReference type="InterPro" id="IPR045628">
    <property type="entry name" value="Lhr_WH_dom"/>
</dbReference>
<dbReference type="InterPro" id="IPR013701">
    <property type="entry name" value="Lhr-like_DEAD/DEAH_assoc"/>
</dbReference>
<feature type="domain" description="Helicase ATP-binding" evidence="10">
    <location>
        <begin position="33"/>
        <end position="213"/>
    </location>
</feature>
<dbReference type="PIRSF" id="PIRSF037307">
    <property type="entry name" value="Lhr-like_helic_prd"/>
    <property type="match status" value="1"/>
</dbReference>
<evidence type="ECO:0000256" key="8">
    <source>
        <dbReference type="ARBA" id="ARBA00023235"/>
    </source>
</evidence>
<dbReference type="InterPro" id="IPR011545">
    <property type="entry name" value="DEAD/DEAH_box_helicase_dom"/>
</dbReference>
<dbReference type="GO" id="GO:0005524">
    <property type="term" value="F:ATP binding"/>
    <property type="evidence" value="ECO:0007669"/>
    <property type="project" value="UniProtKB-KW"/>
</dbReference>
<dbReference type="RefSeq" id="WP_092286605.1">
    <property type="nucleotide sequence ID" value="NZ_LT629763.1"/>
</dbReference>
<dbReference type="Pfam" id="PF00270">
    <property type="entry name" value="DEAD"/>
    <property type="match status" value="1"/>
</dbReference>
<dbReference type="InterPro" id="IPR026362">
    <property type="entry name" value="DEXH_lig_assoc"/>
</dbReference>
<dbReference type="PANTHER" id="PTHR47962:SF3">
    <property type="entry name" value="LARGE ATP-DEPENDENT HELICASE-RELATED PROTEIN"/>
    <property type="match status" value="1"/>
</dbReference>
<evidence type="ECO:0000256" key="6">
    <source>
        <dbReference type="ARBA" id="ARBA00023125"/>
    </source>
</evidence>
<dbReference type="EMBL" id="LT629763">
    <property type="protein sequence ID" value="SDS57339.1"/>
    <property type="molecule type" value="Genomic_DNA"/>
</dbReference>
<dbReference type="GO" id="GO:0006281">
    <property type="term" value="P:DNA repair"/>
    <property type="evidence" value="ECO:0007669"/>
    <property type="project" value="UniProtKB-KW"/>
</dbReference>
<keyword evidence="8" id="KW-0413">Isomerase</keyword>
<dbReference type="CDD" id="cd18796">
    <property type="entry name" value="SF2_C_LHR"/>
    <property type="match status" value="1"/>
</dbReference>
<keyword evidence="4 12" id="KW-0347">Helicase</keyword>
<dbReference type="OrthoDB" id="9815222at2"/>
<evidence type="ECO:0000256" key="1">
    <source>
        <dbReference type="ARBA" id="ARBA00022741"/>
    </source>
</evidence>
<dbReference type="AlphaFoldDB" id="A0A1H1TCP5"/>
<dbReference type="Proteomes" id="UP000243413">
    <property type="component" value="Chromosome I"/>
</dbReference>
<dbReference type="InterPro" id="IPR001650">
    <property type="entry name" value="Helicase_C-like"/>
</dbReference>
<protein>
    <submittedName>
        <fullName evidence="12">ATP-dependent helicase Lhr and Lhr-like helicase</fullName>
    </submittedName>
</protein>
<dbReference type="GO" id="GO:0003677">
    <property type="term" value="F:DNA binding"/>
    <property type="evidence" value="ECO:0007669"/>
    <property type="project" value="UniProtKB-KW"/>
</dbReference>
<dbReference type="SUPFAM" id="SSF52540">
    <property type="entry name" value="P-loop containing nucleoside triphosphate hydrolases"/>
    <property type="match status" value="1"/>
</dbReference>
<dbReference type="GO" id="GO:0004386">
    <property type="term" value="F:helicase activity"/>
    <property type="evidence" value="ECO:0007669"/>
    <property type="project" value="UniProtKB-KW"/>
</dbReference>
<dbReference type="GO" id="GO:0016887">
    <property type="term" value="F:ATP hydrolysis activity"/>
    <property type="evidence" value="ECO:0007669"/>
    <property type="project" value="TreeGrafter"/>
</dbReference>
<dbReference type="Pfam" id="PF00271">
    <property type="entry name" value="Helicase_C"/>
    <property type="match status" value="1"/>
</dbReference>
<dbReference type="Pfam" id="PF08494">
    <property type="entry name" value="DEAD_assoc"/>
    <property type="match status" value="1"/>
</dbReference>
<dbReference type="PANTHER" id="PTHR47962">
    <property type="entry name" value="ATP-DEPENDENT HELICASE LHR-RELATED-RELATED"/>
    <property type="match status" value="1"/>
</dbReference>
<evidence type="ECO:0000256" key="3">
    <source>
        <dbReference type="ARBA" id="ARBA00022801"/>
    </source>
</evidence>
<reference evidence="13" key="1">
    <citation type="submission" date="2016-10" db="EMBL/GenBank/DDBJ databases">
        <authorList>
            <person name="Varghese N."/>
            <person name="Submissions S."/>
        </authorList>
    </citation>
    <scope>NUCLEOTIDE SEQUENCE [LARGE SCALE GENOMIC DNA]</scope>
    <source>
        <strain evidence="13">JCM 14963</strain>
    </source>
</reference>
<feature type="domain" description="Helicase C-terminal" evidence="11">
    <location>
        <begin position="251"/>
        <end position="410"/>
    </location>
</feature>
<keyword evidence="3" id="KW-0378">Hydrolase</keyword>
<dbReference type="InterPro" id="IPR017170">
    <property type="entry name" value="Lhr-like"/>
</dbReference>
<evidence type="ECO:0000313" key="13">
    <source>
        <dbReference type="Proteomes" id="UP000243413"/>
    </source>
</evidence>
<keyword evidence="1" id="KW-0547">Nucleotide-binding</keyword>
<evidence type="ECO:0000256" key="5">
    <source>
        <dbReference type="ARBA" id="ARBA00022840"/>
    </source>
</evidence>
<dbReference type="InterPro" id="IPR052511">
    <property type="entry name" value="ATP-dep_Helicase"/>
</dbReference>
<dbReference type="NCBIfam" id="TIGR04121">
    <property type="entry name" value="DEXH_lig_assoc"/>
    <property type="match status" value="1"/>
</dbReference>
<dbReference type="InterPro" id="IPR014001">
    <property type="entry name" value="Helicase_ATP-bd"/>
</dbReference>
<dbReference type="STRING" id="472181.SAMN05216271_2218"/>
<dbReference type="Gene3D" id="3.40.50.300">
    <property type="entry name" value="P-loop containing nucleotide triphosphate hydrolases"/>
    <property type="match status" value="2"/>
</dbReference>
<dbReference type="PROSITE" id="PS51194">
    <property type="entry name" value="HELICASE_CTER"/>
    <property type="match status" value="1"/>
</dbReference>
<comment type="similarity">
    <text evidence="9">Belongs to the Lhr helicase family. Lhr-Core subfamily.</text>
</comment>
<name>A0A1H1TCP5_9GAMM</name>
<evidence type="ECO:0000256" key="7">
    <source>
        <dbReference type="ARBA" id="ARBA00023204"/>
    </source>
</evidence>
<dbReference type="InterPro" id="IPR027417">
    <property type="entry name" value="P-loop_NTPase"/>
</dbReference>
<evidence type="ECO:0000259" key="10">
    <source>
        <dbReference type="PROSITE" id="PS51192"/>
    </source>
</evidence>
<dbReference type="Pfam" id="PF19306">
    <property type="entry name" value="WHD_Lhr"/>
    <property type="match status" value="1"/>
</dbReference>
<keyword evidence="5" id="KW-0067">ATP-binding</keyword>
<evidence type="ECO:0000256" key="4">
    <source>
        <dbReference type="ARBA" id="ARBA00022806"/>
    </source>
</evidence>
<evidence type="ECO:0000313" key="12">
    <source>
        <dbReference type="EMBL" id="SDS57339.1"/>
    </source>
</evidence>
<dbReference type="PROSITE" id="PS51192">
    <property type="entry name" value="HELICASE_ATP_BIND_1"/>
    <property type="match status" value="1"/>
</dbReference>
<gene>
    <name evidence="12" type="ORF">SAMN05216271_2218</name>
</gene>
<evidence type="ECO:0000256" key="2">
    <source>
        <dbReference type="ARBA" id="ARBA00022763"/>
    </source>
</evidence>
<evidence type="ECO:0000256" key="9">
    <source>
        <dbReference type="ARBA" id="ARBA00093467"/>
    </source>
</evidence>
<keyword evidence="2" id="KW-0227">DNA damage</keyword>
<dbReference type="SMART" id="SM00490">
    <property type="entry name" value="HELICc"/>
    <property type="match status" value="1"/>
</dbReference>
<sequence>MVAEPQSVDGLAAIEQWFAAHNWQPAPFQRRAWQAFRAGRSGLIHASTGSGKTLAAWLGPVSRALEQPARSGGLRVLWITPLRALAADTAGHLQQSASALGLDWKVETRTGDTSASVRARQRRKMPETLVTTPESLSVLLSYRNAEDSFRQLEAVIVDEWHELLGSKRGVQLQLCLAWLRACNPALVVWGLSATLGNLDEAMDVLLGEGAAPGERITAAANETDEKPLTIRGLCPQNIERFPWAGHLGLSQLEGVLEYLQQGQSALLFTNTRSQAELWFEAILKARIDWLTELGLHHGSIDRGVRKRIEEGLRQGDFRCVVCTSSLDLGVDFSPVDRVVQVGSPKGVARLMQRAGRSGHQPGAASEILCVPSHAFELVEIAAARRAWAAGRVEARRPPRLSLDVLVQHLVTLAAGPGFTADRAFDEVRTTHAFAALTRDQFDWCLTFITQGGPVLEHYPQFQRVVAQAGRYSVEDTGIARRHRLSIGTITSDAQIHVRFMKGGSLGSIEETFIARLKPGDVFLFSGRALELVKVRDLVAYVRLAKTRRHRVPRWYGGRLPLSSELADSVLEILEEVQAGEYADAEVQAIAPVLELQKQQSALPGRTQLLIERCRSREGEHLFLFPFAGRLAHEGLAALLAWRLGQWVPATFSLSVNDYGLELLTSTRLPELNDADWRTLLSPDNLLDDVLAALNAGELARRQFRDIARISGLVFQGFPGRGKSDRQLQASTGLLYDTLQRYDPEHRLLAQASREVLEDQLELQRLQAVLQRAAGQTLLQMPLERFSPLAFPLWVERQRNRITTESWQDRVQRMIASLEQHAQRKTGKRR</sequence>
<dbReference type="SMART" id="SM00487">
    <property type="entry name" value="DEXDc"/>
    <property type="match status" value="1"/>
</dbReference>
<proteinExistence type="inferred from homology"/>